<dbReference type="eggNOG" id="arCOG05720">
    <property type="taxonomic scope" value="Archaea"/>
</dbReference>
<keyword evidence="2" id="KW-1185">Reference proteome</keyword>
<evidence type="ECO:0000313" key="1">
    <source>
        <dbReference type="EMBL" id="AIF69406.1"/>
    </source>
</evidence>
<gene>
    <name evidence="1" type="ORF">PAP_04975</name>
</gene>
<evidence type="ECO:0000313" key="2">
    <source>
        <dbReference type="Proteomes" id="UP000027981"/>
    </source>
</evidence>
<dbReference type="EMBL" id="CP006019">
    <property type="protein sequence ID" value="AIF69406.1"/>
    <property type="molecule type" value="Genomic_DNA"/>
</dbReference>
<name>A0A075LTF1_9EURY</name>
<reference evidence="2" key="1">
    <citation type="submission" date="2013-06" db="EMBL/GenBank/DDBJ databases">
        <title>Complete Genome Sequence of Hyperthermophilic Palaeococcus pacificus DY20341T, Isolated from a Deep-Sea Hydrothermal Sediments.</title>
        <authorList>
            <person name="Zeng X."/>
            <person name="Shao Z."/>
        </authorList>
    </citation>
    <scope>NUCLEOTIDE SEQUENCE [LARGE SCALE GENOMIC DNA]</scope>
    <source>
        <strain evidence="2">DY20341</strain>
    </source>
</reference>
<accession>A0A075LTF1</accession>
<dbReference type="AlphaFoldDB" id="A0A075LTF1"/>
<dbReference type="GeneID" id="24842118"/>
<sequence>MEGTTQEENYKKVLGEYVDKLATGTYVGTARGLLYFIHNGFKYPMISSRIPPLIDIFLDGSTLEFMSFWSKDRRNMYALCKFAISKIKIFRERSDYILLSIEPHGKLKNIEGKFLLLLYTNKELKDTIKLILESEELKNGEEEGFAYSTLFSF</sequence>
<dbReference type="KEGG" id="ppac:PAP_04975"/>
<proteinExistence type="predicted"/>
<dbReference type="OrthoDB" id="85854at2157"/>
<reference evidence="1 2" key="2">
    <citation type="journal article" date="2015" name="Genome Announc.">
        <title>Complete Genome Sequence of Hyperthermophilic Piezophilic Archaeon Palaeococcus pacificus DY20341T, Isolated from Deep-Sea Hydrothermal Sediments.</title>
        <authorList>
            <person name="Zeng X."/>
            <person name="Jebbar M."/>
            <person name="Shao Z."/>
        </authorList>
    </citation>
    <scope>NUCLEOTIDE SEQUENCE [LARGE SCALE GENOMIC DNA]</scope>
    <source>
        <strain evidence="1 2">DY20341</strain>
    </source>
</reference>
<protein>
    <submittedName>
        <fullName evidence="1">Uncharacterized protein</fullName>
    </submittedName>
</protein>
<dbReference type="RefSeq" id="WP_048164965.1">
    <property type="nucleotide sequence ID" value="NZ_CP006019.1"/>
</dbReference>
<organism evidence="1 2">
    <name type="scientific">Palaeococcus pacificus DY20341</name>
    <dbReference type="NCBI Taxonomy" id="1343739"/>
    <lineage>
        <taxon>Archaea</taxon>
        <taxon>Methanobacteriati</taxon>
        <taxon>Methanobacteriota</taxon>
        <taxon>Thermococci</taxon>
        <taxon>Thermococcales</taxon>
        <taxon>Thermococcaceae</taxon>
        <taxon>Palaeococcus</taxon>
    </lineage>
</organism>
<dbReference type="Proteomes" id="UP000027981">
    <property type="component" value="Chromosome"/>
</dbReference>
<dbReference type="HOGENOM" id="CLU_1709196_0_0_2"/>